<dbReference type="InterPro" id="IPR006016">
    <property type="entry name" value="UspA"/>
</dbReference>
<dbReference type="PANTHER" id="PTHR46268">
    <property type="entry name" value="STRESS RESPONSE PROTEIN NHAX"/>
    <property type="match status" value="1"/>
</dbReference>
<sequence length="290" mass="32552">MKTILVPTDFSLPAENAAHYAVSLAKVLKADVLLCNAIKVTSEMPIAAQVTWPIMDYSTLKQEAISNLDALVEKLCDPSSLDDDQSLHPRIVYESNKGTVHQVVSALIKEKEIDLVVMGMAGASGLVQFLLGSNSKEMIEKADFPILFIPYAAGFKKILKIVFATNLDRNELGPLKSLINLAVLLNAEITITHITNKEVNVDSKQQYKMDVFMSEVIEKINHPQIKFEKVWNIDVDNGLDWIIDQQDIDMIAVVHHRHHILERIFIGSHTQRLSRHIEIPLLVFPPDNES</sequence>
<dbReference type="SUPFAM" id="SSF52402">
    <property type="entry name" value="Adenine nucleotide alpha hydrolases-like"/>
    <property type="match status" value="2"/>
</dbReference>
<organism evidence="3 4">
    <name type="scientific">Pedobacter cryoconitis</name>
    <dbReference type="NCBI Taxonomy" id="188932"/>
    <lineage>
        <taxon>Bacteria</taxon>
        <taxon>Pseudomonadati</taxon>
        <taxon>Bacteroidota</taxon>
        <taxon>Sphingobacteriia</taxon>
        <taxon>Sphingobacteriales</taxon>
        <taxon>Sphingobacteriaceae</taxon>
        <taxon>Pedobacter</taxon>
    </lineage>
</organism>
<gene>
    <name evidence="3" type="ORF">HDE69_001876</name>
</gene>
<evidence type="ECO:0000313" key="4">
    <source>
        <dbReference type="Proteomes" id="UP000537718"/>
    </source>
</evidence>
<evidence type="ECO:0000313" key="3">
    <source>
        <dbReference type="EMBL" id="MBB5620823.1"/>
    </source>
</evidence>
<dbReference type="Pfam" id="PF00582">
    <property type="entry name" value="Usp"/>
    <property type="match status" value="2"/>
</dbReference>
<dbReference type="CDD" id="cd00293">
    <property type="entry name" value="USP-like"/>
    <property type="match status" value="2"/>
</dbReference>
<evidence type="ECO:0000256" key="1">
    <source>
        <dbReference type="ARBA" id="ARBA00008791"/>
    </source>
</evidence>
<dbReference type="InterPro" id="IPR014729">
    <property type="entry name" value="Rossmann-like_a/b/a_fold"/>
</dbReference>
<dbReference type="PANTHER" id="PTHR46268:SF6">
    <property type="entry name" value="UNIVERSAL STRESS PROTEIN UP12"/>
    <property type="match status" value="1"/>
</dbReference>
<dbReference type="EMBL" id="JACHCF010000004">
    <property type="protein sequence ID" value="MBB5620823.1"/>
    <property type="molecule type" value="Genomic_DNA"/>
</dbReference>
<feature type="domain" description="UspA" evidence="2">
    <location>
        <begin position="160"/>
        <end position="285"/>
    </location>
</feature>
<comment type="similarity">
    <text evidence="1">Belongs to the universal stress protein A family.</text>
</comment>
<dbReference type="RefSeq" id="WP_183866839.1">
    <property type="nucleotide sequence ID" value="NZ_JACHCF010000004.1"/>
</dbReference>
<evidence type="ECO:0000259" key="2">
    <source>
        <dbReference type="Pfam" id="PF00582"/>
    </source>
</evidence>
<comment type="caution">
    <text evidence="3">The sequence shown here is derived from an EMBL/GenBank/DDBJ whole genome shotgun (WGS) entry which is preliminary data.</text>
</comment>
<proteinExistence type="inferred from homology"/>
<protein>
    <submittedName>
        <fullName evidence="3">Nucleotide-binding universal stress UspA family protein</fullName>
    </submittedName>
</protein>
<dbReference type="PRINTS" id="PR01438">
    <property type="entry name" value="UNVRSLSTRESS"/>
</dbReference>
<feature type="domain" description="UspA" evidence="2">
    <location>
        <begin position="1"/>
        <end position="150"/>
    </location>
</feature>
<dbReference type="Proteomes" id="UP000537718">
    <property type="component" value="Unassembled WGS sequence"/>
</dbReference>
<name>A0A7W8YS45_9SPHI</name>
<dbReference type="Gene3D" id="3.40.50.620">
    <property type="entry name" value="HUPs"/>
    <property type="match status" value="2"/>
</dbReference>
<accession>A0A7W8YS45</accession>
<dbReference type="InterPro" id="IPR006015">
    <property type="entry name" value="Universal_stress_UspA"/>
</dbReference>
<reference evidence="3 4" key="1">
    <citation type="submission" date="2020-08" db="EMBL/GenBank/DDBJ databases">
        <title>Genomic Encyclopedia of Type Strains, Phase IV (KMG-V): Genome sequencing to study the core and pangenomes of soil and plant-associated prokaryotes.</title>
        <authorList>
            <person name="Whitman W."/>
        </authorList>
    </citation>
    <scope>NUCLEOTIDE SEQUENCE [LARGE SCALE GENOMIC DNA]</scope>
    <source>
        <strain evidence="3 4">MP7CTX6</strain>
    </source>
</reference>
<dbReference type="AlphaFoldDB" id="A0A7W8YS45"/>